<dbReference type="InterPro" id="IPR009952">
    <property type="entry name" value="Uroplakin-2"/>
</dbReference>
<evidence type="ECO:0000313" key="3">
    <source>
        <dbReference type="Proteomes" id="UP000515159"/>
    </source>
</evidence>
<reference evidence="4" key="1">
    <citation type="submission" date="2025-08" db="UniProtKB">
        <authorList>
            <consortium name="RefSeq"/>
        </authorList>
    </citation>
    <scope>IDENTIFICATION</scope>
</reference>
<dbReference type="RefSeq" id="XP_033773308.1">
    <property type="nucleotide sequence ID" value="XM_033917417.1"/>
</dbReference>
<evidence type="ECO:0000256" key="1">
    <source>
        <dbReference type="SAM" id="Phobius"/>
    </source>
</evidence>
<dbReference type="InParanoid" id="A0A6P8PEY1"/>
<dbReference type="CTD" id="7379"/>
<dbReference type="OrthoDB" id="9947134at2759"/>
<dbReference type="AlphaFoldDB" id="A0A6P8PEY1"/>
<evidence type="ECO:0000256" key="2">
    <source>
        <dbReference type="SAM" id="SignalP"/>
    </source>
</evidence>
<dbReference type="Pfam" id="PF07353">
    <property type="entry name" value="Uroplakin_II"/>
    <property type="match status" value="1"/>
</dbReference>
<keyword evidence="2" id="KW-0732">Signal</keyword>
<dbReference type="FunCoup" id="A0A6P8PEY1">
    <property type="interactions" value="88"/>
</dbReference>
<accession>A0A6P8PEY1</accession>
<feature type="signal peptide" evidence="2">
    <location>
        <begin position="1"/>
        <end position="18"/>
    </location>
</feature>
<feature type="chain" id="PRO_5028279921" evidence="2">
    <location>
        <begin position="19"/>
        <end position="175"/>
    </location>
</feature>
<dbReference type="PANTHER" id="PTHR17573:SF0">
    <property type="entry name" value="UROPLAKIN-2"/>
    <property type="match status" value="1"/>
</dbReference>
<keyword evidence="1" id="KW-0812">Transmembrane</keyword>
<evidence type="ECO:0000313" key="4">
    <source>
        <dbReference type="RefSeq" id="XP_033773308.1"/>
    </source>
</evidence>
<keyword evidence="3" id="KW-1185">Reference proteome</keyword>
<keyword evidence="1" id="KW-1133">Transmembrane helix</keyword>
<sequence length="175" mass="18519">MQLLAFLLILLLASSNKAQDFNVSLASNLVAPIFSRSIVVTLPSCGYVGKKATLTATPSADAGSAQTSTFDVPACRFRRDVISVVDSSSSFTVTKNIGYQINNLSSNTPYSISYKVDTASSNILNATTLNPTPYQDINMSMARSGGMIVITVILSVAMAILIVGLILTSVMGKRL</sequence>
<keyword evidence="1" id="KW-0472">Membrane</keyword>
<proteinExistence type="predicted"/>
<dbReference type="GeneID" id="117347072"/>
<name>A0A6P8PEY1_GEOSA</name>
<protein>
    <submittedName>
        <fullName evidence="4">Uroplakin-2</fullName>
    </submittedName>
</protein>
<dbReference type="Proteomes" id="UP000515159">
    <property type="component" value="Chromosome 13"/>
</dbReference>
<gene>
    <name evidence="4" type="primary">UPK2</name>
</gene>
<dbReference type="KEGG" id="gsh:117347072"/>
<organism evidence="3 4">
    <name type="scientific">Geotrypetes seraphini</name>
    <name type="common">Gaboon caecilian</name>
    <name type="synonym">Caecilia seraphini</name>
    <dbReference type="NCBI Taxonomy" id="260995"/>
    <lineage>
        <taxon>Eukaryota</taxon>
        <taxon>Metazoa</taxon>
        <taxon>Chordata</taxon>
        <taxon>Craniata</taxon>
        <taxon>Vertebrata</taxon>
        <taxon>Euteleostomi</taxon>
        <taxon>Amphibia</taxon>
        <taxon>Gymnophiona</taxon>
        <taxon>Geotrypetes</taxon>
    </lineage>
</organism>
<feature type="transmembrane region" description="Helical" evidence="1">
    <location>
        <begin position="145"/>
        <end position="167"/>
    </location>
</feature>
<dbReference type="PANTHER" id="PTHR17573">
    <property type="entry name" value="UROPLAKIN II"/>
    <property type="match status" value="1"/>
</dbReference>